<dbReference type="Pfam" id="PF00881">
    <property type="entry name" value="Nitroreductase"/>
    <property type="match status" value="1"/>
</dbReference>
<reference evidence="5 6" key="1">
    <citation type="submission" date="2020-01" db="EMBL/GenBank/DDBJ databases">
        <title>Leptobacterium flavescens.</title>
        <authorList>
            <person name="Wang G."/>
        </authorList>
    </citation>
    <scope>NUCLEOTIDE SEQUENCE [LARGE SCALE GENOMIC DNA]</scope>
    <source>
        <strain evidence="5 6">KCTC 22160</strain>
    </source>
</reference>
<gene>
    <name evidence="5" type="ORF">GWK08_06830</name>
</gene>
<evidence type="ECO:0000313" key="5">
    <source>
        <dbReference type="EMBL" id="NER13146.1"/>
    </source>
</evidence>
<keyword evidence="2" id="KW-0288">FMN</keyword>
<evidence type="ECO:0000256" key="2">
    <source>
        <dbReference type="ARBA" id="ARBA00022643"/>
    </source>
</evidence>
<dbReference type="InterPro" id="IPR029479">
    <property type="entry name" value="Nitroreductase"/>
</dbReference>
<dbReference type="Gene3D" id="3.40.109.10">
    <property type="entry name" value="NADH Oxidase"/>
    <property type="match status" value="1"/>
</dbReference>
<evidence type="ECO:0000256" key="3">
    <source>
        <dbReference type="ARBA" id="ARBA00023002"/>
    </source>
</evidence>
<dbReference type="AlphaFoldDB" id="A0A6P0URZ1"/>
<dbReference type="SUPFAM" id="SSF55469">
    <property type="entry name" value="FMN-dependent nitroreductase-like"/>
    <property type="match status" value="1"/>
</dbReference>
<feature type="domain" description="Nitroreductase" evidence="4">
    <location>
        <begin position="38"/>
        <end position="207"/>
    </location>
</feature>
<accession>A0A6P0URZ1</accession>
<comment type="caution">
    <text evidence="5">The sequence shown here is derived from an EMBL/GenBank/DDBJ whole genome shotgun (WGS) entry which is preliminary data.</text>
</comment>
<dbReference type="PANTHER" id="PTHR23026">
    <property type="entry name" value="NADPH NITROREDUCTASE"/>
    <property type="match status" value="1"/>
</dbReference>
<dbReference type="InterPro" id="IPR000415">
    <property type="entry name" value="Nitroreductase-like"/>
</dbReference>
<evidence type="ECO:0000259" key="4">
    <source>
        <dbReference type="Pfam" id="PF00881"/>
    </source>
</evidence>
<name>A0A6P0URZ1_9FLAO</name>
<proteinExistence type="predicted"/>
<organism evidence="5 6">
    <name type="scientific">Leptobacterium flavescens</name>
    <dbReference type="NCBI Taxonomy" id="472055"/>
    <lineage>
        <taxon>Bacteria</taxon>
        <taxon>Pseudomonadati</taxon>
        <taxon>Bacteroidota</taxon>
        <taxon>Flavobacteriia</taxon>
        <taxon>Flavobacteriales</taxon>
        <taxon>Flavobacteriaceae</taxon>
        <taxon>Leptobacterium</taxon>
    </lineage>
</organism>
<sequence length="230" mass="26453">MEDGDHIFINGYKHVRYTPAEDLESDIIEESDAFYRWIDSRRSVREFSDRPVPKEVIENIIKAASTAPSGAHKQPWTFCAVSNAELKSLIRVEAEKEELETYSNRMSERWKKDLAPLATDHHKPFLEIAPWLIIAFKRVYEYDESGEKHNNYYVNESIGIACGMLITAIHKAGLVTLTHTPSPMNFLTRVLKRPSNERAYLLLPVGYAKDPAYVPDLSRKSLDEVCVFYE</sequence>
<protein>
    <submittedName>
        <fullName evidence="5">Nitroreductase family protein</fullName>
    </submittedName>
</protein>
<evidence type="ECO:0000256" key="1">
    <source>
        <dbReference type="ARBA" id="ARBA00022630"/>
    </source>
</evidence>
<dbReference type="Proteomes" id="UP000468581">
    <property type="component" value="Unassembled WGS sequence"/>
</dbReference>
<keyword evidence="1" id="KW-0285">Flavoprotein</keyword>
<dbReference type="PANTHER" id="PTHR23026:SF90">
    <property type="entry name" value="IODOTYROSINE DEIODINASE 1"/>
    <property type="match status" value="1"/>
</dbReference>
<dbReference type="CDD" id="cd02144">
    <property type="entry name" value="iodotyrosine_dehalogenase"/>
    <property type="match status" value="1"/>
</dbReference>
<keyword evidence="6" id="KW-1185">Reference proteome</keyword>
<dbReference type="EMBL" id="JAABOO010000001">
    <property type="protein sequence ID" value="NER13146.1"/>
    <property type="molecule type" value="Genomic_DNA"/>
</dbReference>
<evidence type="ECO:0000313" key="6">
    <source>
        <dbReference type="Proteomes" id="UP000468581"/>
    </source>
</evidence>
<keyword evidence="3" id="KW-0560">Oxidoreductase</keyword>
<dbReference type="RefSeq" id="WP_163606144.1">
    <property type="nucleotide sequence ID" value="NZ_JAABOO010000001.1"/>
</dbReference>
<dbReference type="GO" id="GO:0016491">
    <property type="term" value="F:oxidoreductase activity"/>
    <property type="evidence" value="ECO:0007669"/>
    <property type="project" value="UniProtKB-KW"/>
</dbReference>
<dbReference type="InterPro" id="IPR050627">
    <property type="entry name" value="Nitroreductase/BluB"/>
</dbReference>